<keyword evidence="5" id="KW-1185">Reference proteome</keyword>
<dbReference type="STRING" id="41688.A0A2N3NDW5"/>
<dbReference type="SUPFAM" id="SSF54211">
    <property type="entry name" value="Ribosomal protein S5 domain 2-like"/>
    <property type="match status" value="1"/>
</dbReference>
<dbReference type="InterPro" id="IPR013507">
    <property type="entry name" value="DNA_mismatch_S5_2-like"/>
</dbReference>
<dbReference type="Gene3D" id="3.30.565.10">
    <property type="entry name" value="Histidine kinase-like ATPase, C-terminal domain"/>
    <property type="match status" value="1"/>
</dbReference>
<dbReference type="OrthoDB" id="10263226at2759"/>
<dbReference type="GO" id="GO:0061982">
    <property type="term" value="P:meiosis I cell cycle process"/>
    <property type="evidence" value="ECO:0007669"/>
    <property type="project" value="UniProtKB-ARBA"/>
</dbReference>
<keyword evidence="2" id="KW-0227">DNA damage</keyword>
<dbReference type="PANTHER" id="PTHR10073">
    <property type="entry name" value="DNA MISMATCH REPAIR PROTEIN MLH, PMS, MUTL"/>
    <property type="match status" value="1"/>
</dbReference>
<organism evidence="4 5">
    <name type="scientific">Lomentospora prolificans</name>
    <dbReference type="NCBI Taxonomy" id="41688"/>
    <lineage>
        <taxon>Eukaryota</taxon>
        <taxon>Fungi</taxon>
        <taxon>Dikarya</taxon>
        <taxon>Ascomycota</taxon>
        <taxon>Pezizomycotina</taxon>
        <taxon>Sordariomycetes</taxon>
        <taxon>Hypocreomycetidae</taxon>
        <taxon>Microascales</taxon>
        <taxon>Microascaceae</taxon>
        <taxon>Lomentospora</taxon>
    </lineage>
</organism>
<dbReference type="Proteomes" id="UP000233524">
    <property type="component" value="Unassembled WGS sequence"/>
</dbReference>
<dbReference type="SMART" id="SM01340">
    <property type="entry name" value="DNA_mis_repair"/>
    <property type="match status" value="1"/>
</dbReference>
<dbReference type="GO" id="GO:0005524">
    <property type="term" value="F:ATP binding"/>
    <property type="evidence" value="ECO:0007669"/>
    <property type="project" value="InterPro"/>
</dbReference>
<reference evidence="4 5" key="1">
    <citation type="journal article" date="2017" name="G3 (Bethesda)">
        <title>First Draft Genome Sequence of the Pathogenic Fungus Lomentospora prolificans (Formerly Scedosporium prolificans).</title>
        <authorList>
            <person name="Luo R."/>
            <person name="Zimin A."/>
            <person name="Workman R."/>
            <person name="Fan Y."/>
            <person name="Pertea G."/>
            <person name="Grossman N."/>
            <person name="Wear M.P."/>
            <person name="Jia B."/>
            <person name="Miller H."/>
            <person name="Casadevall A."/>
            <person name="Timp W."/>
            <person name="Zhang S.X."/>
            <person name="Salzberg S.L."/>
        </authorList>
    </citation>
    <scope>NUCLEOTIDE SEQUENCE [LARGE SCALE GENOMIC DNA]</scope>
    <source>
        <strain evidence="4 5">JHH-5317</strain>
    </source>
</reference>
<dbReference type="GO" id="GO:0030983">
    <property type="term" value="F:mismatched DNA binding"/>
    <property type="evidence" value="ECO:0007669"/>
    <property type="project" value="InterPro"/>
</dbReference>
<dbReference type="AlphaFoldDB" id="A0A2N3NDW5"/>
<accession>A0A2N3NDW5</accession>
<dbReference type="Pfam" id="PF13589">
    <property type="entry name" value="HATPase_c_3"/>
    <property type="match status" value="1"/>
</dbReference>
<dbReference type="FunFam" id="3.30.565.10:FF:000017">
    <property type="entry name" value="PMS1 homolog 1, mismatch repair system component"/>
    <property type="match status" value="1"/>
</dbReference>
<protein>
    <recommendedName>
        <fullName evidence="3">DNA mismatch repair protein S5 domain-containing protein</fullName>
    </recommendedName>
</protein>
<dbReference type="GO" id="GO:0016887">
    <property type="term" value="F:ATP hydrolysis activity"/>
    <property type="evidence" value="ECO:0007669"/>
    <property type="project" value="InterPro"/>
</dbReference>
<gene>
    <name evidence="4" type="ORF">jhhlp_002373</name>
</gene>
<dbReference type="InterPro" id="IPR038973">
    <property type="entry name" value="MutL/Mlh/Pms-like"/>
</dbReference>
<sequence length="884" mass="98040">MTIHPLSANTARLLRASAVVISPTSVIKELVDNAIDAKATSVRIQISRNTIDVIEVRDNGDGIDSNDFQALGRRAHTSKLRTFQELPRIGATSLGFRGEALASINTCSDITVITRTARDPVGHHIRLITEGGGAEQRTTSSPVGTTIRIANLFGNLPVRRQTAVKASLKSQSDIRRLLQVYSLTRPYLRILFKVTGDDTASWSYSPTSPPTIEGATLQCFGKSLASQCNIVQVVESASCPNKKLVEELTSVEVSRIEIEAFLPRRESKPSEICNRGAFISVDSRPLAAQRGTPKKILIAYKAHLESCLKTEGHRLSNPFIRLNIRCPPGIYDVNISPAKDEVIFTDEARVLEVVNQMLKEYYKPEQRAERSAEPGDILSPEDLLSLECLVEKDDIYSDILESPCITASASLLHPSRRGDGDDRPINFDPTAANHSQVISIWNVDMSIDQSEEEGARAQDVQYSTVVDLLHRGGTKEGTIGAPTSSTQHEEINSESNIMLLPDASNVLEENFNLDAPPEIPEVNPWTLAIQSAKARRGELRPANTHEDPRFSCTEIPVWKQLPRQAEQLILHEEEVSPSGSDSLRLELEQLASKPMMWPSQALQWLQTPPPLPARRNRAIITGSQRQFRPSDIIQPKGSGGSENLKVMRQFLAPRRIGAQGYDWSHPSHNSKRRPKIVDQDPASCDSLLQEADNLLGTFPHFIGTCWRGDEQNQKLETIQQADSLSKPTSMIAERSWTKVSPRNASTEIKYQSESSILVDSRACSMERRRSVLRDRQIEEGTMSCLRSHILPLETISINREMHNVIIRVNTSIDMLEREVSLIAGIDSYVVAGECHSGMPTGLTSASEIQDAIQSAFGKWAQRQTGSWHDLKLDLRGQLKGKGKE</sequence>
<dbReference type="VEuPathDB" id="FungiDB:jhhlp_002373"/>
<dbReference type="NCBIfam" id="TIGR00585">
    <property type="entry name" value="mutl"/>
    <property type="match status" value="1"/>
</dbReference>
<dbReference type="InParanoid" id="A0A2N3NDW5"/>
<dbReference type="InterPro" id="IPR020568">
    <property type="entry name" value="Ribosomal_Su5_D2-typ_SF"/>
</dbReference>
<dbReference type="GO" id="GO:0032389">
    <property type="term" value="C:MutLalpha complex"/>
    <property type="evidence" value="ECO:0007669"/>
    <property type="project" value="TreeGrafter"/>
</dbReference>
<name>A0A2N3NDW5_9PEZI</name>
<dbReference type="SUPFAM" id="SSF55874">
    <property type="entry name" value="ATPase domain of HSP90 chaperone/DNA topoisomerase II/histidine kinase"/>
    <property type="match status" value="1"/>
</dbReference>
<dbReference type="GO" id="GO:0140664">
    <property type="term" value="F:ATP-dependent DNA damage sensor activity"/>
    <property type="evidence" value="ECO:0007669"/>
    <property type="project" value="InterPro"/>
</dbReference>
<dbReference type="GO" id="GO:0006298">
    <property type="term" value="P:mismatch repair"/>
    <property type="evidence" value="ECO:0007669"/>
    <property type="project" value="InterPro"/>
</dbReference>
<evidence type="ECO:0000256" key="2">
    <source>
        <dbReference type="ARBA" id="ARBA00022763"/>
    </source>
</evidence>
<dbReference type="PROSITE" id="PS00058">
    <property type="entry name" value="DNA_MISMATCH_REPAIR_1"/>
    <property type="match status" value="1"/>
</dbReference>
<dbReference type="InterPro" id="IPR036890">
    <property type="entry name" value="HATPase_C_sf"/>
</dbReference>
<dbReference type="EMBL" id="NLAX01000008">
    <property type="protein sequence ID" value="PKS10618.1"/>
    <property type="molecule type" value="Genomic_DNA"/>
</dbReference>
<proteinExistence type="inferred from homology"/>
<dbReference type="InterPro" id="IPR002099">
    <property type="entry name" value="MutL/Mlh/PMS"/>
</dbReference>
<comment type="similarity">
    <text evidence="1">Belongs to the DNA mismatch repair MutL/HexB family.</text>
</comment>
<dbReference type="Gene3D" id="3.30.230.10">
    <property type="match status" value="1"/>
</dbReference>
<feature type="domain" description="DNA mismatch repair protein S5" evidence="3">
    <location>
        <begin position="230"/>
        <end position="363"/>
    </location>
</feature>
<dbReference type="PANTHER" id="PTHR10073:SF41">
    <property type="entry name" value="MISMATCH REPAIR PROTEIN, PUTATIVE (AFU_ORTHOLOGUE AFUA_8G05820)-RELATED"/>
    <property type="match status" value="1"/>
</dbReference>
<evidence type="ECO:0000259" key="3">
    <source>
        <dbReference type="SMART" id="SM01340"/>
    </source>
</evidence>
<evidence type="ECO:0000313" key="4">
    <source>
        <dbReference type="EMBL" id="PKS10618.1"/>
    </source>
</evidence>
<dbReference type="InterPro" id="IPR014721">
    <property type="entry name" value="Ribsml_uS5_D2-typ_fold_subgr"/>
</dbReference>
<evidence type="ECO:0000313" key="5">
    <source>
        <dbReference type="Proteomes" id="UP000233524"/>
    </source>
</evidence>
<dbReference type="Pfam" id="PF01119">
    <property type="entry name" value="DNA_mis_repair"/>
    <property type="match status" value="1"/>
</dbReference>
<comment type="caution">
    <text evidence="4">The sequence shown here is derived from an EMBL/GenBank/DDBJ whole genome shotgun (WGS) entry which is preliminary data.</text>
</comment>
<dbReference type="InterPro" id="IPR014762">
    <property type="entry name" value="DNA_mismatch_repair_CS"/>
</dbReference>
<evidence type="ECO:0000256" key="1">
    <source>
        <dbReference type="ARBA" id="ARBA00006082"/>
    </source>
</evidence>